<dbReference type="InterPro" id="IPR050832">
    <property type="entry name" value="Bact_Acetyltransf"/>
</dbReference>
<evidence type="ECO:0000313" key="5">
    <source>
        <dbReference type="Proteomes" id="UP001159387"/>
    </source>
</evidence>
<evidence type="ECO:0000256" key="1">
    <source>
        <dbReference type="ARBA" id="ARBA00022679"/>
    </source>
</evidence>
<dbReference type="EMBL" id="JANQDH010000091">
    <property type="protein sequence ID" value="MDH6061501.1"/>
    <property type="molecule type" value="Genomic_DNA"/>
</dbReference>
<evidence type="ECO:0000313" key="4">
    <source>
        <dbReference type="EMBL" id="MDH6061501.1"/>
    </source>
</evidence>
<name>A0AA43GUD5_9CYAN</name>
<dbReference type="SUPFAM" id="SSF55729">
    <property type="entry name" value="Acyl-CoA N-acyltransferases (Nat)"/>
    <property type="match status" value="2"/>
</dbReference>
<dbReference type="CDD" id="cd04301">
    <property type="entry name" value="NAT_SF"/>
    <property type="match status" value="1"/>
</dbReference>
<reference evidence="4 5" key="1">
    <citation type="journal article" date="2023" name="J. Phycol.">
        <title>Chrysosporum ovalisporum is synonymous with the true-branching cyanobacterium Umezakia natans (Nostocales/Aphanizomenonaceae).</title>
        <authorList>
            <person name="McGregor G.B."/>
            <person name="Sendall B.C."/>
            <person name="Niiyama Y."/>
            <person name="Tuji A."/>
            <person name="Willis A."/>
        </authorList>
    </citation>
    <scope>NUCLEOTIDE SEQUENCE [LARGE SCALE GENOMIC DNA]</scope>
    <source>
        <strain evidence="4 5">ANA360D</strain>
    </source>
</reference>
<dbReference type="AlphaFoldDB" id="A0AA43GUD5"/>
<feature type="domain" description="N-acetyltransferase" evidence="3">
    <location>
        <begin position="4"/>
        <end position="166"/>
    </location>
</feature>
<sequence>MATINFTNISHTSTEKYLKLTYPAYRESLQNIDSHPNLVAIAANKGEQAVGLVLAGISTNEKPARILSLFVVPDARRQGIGSELLTAMETELKQRGCEKIELIYLPNPTTPYLNKILVKNSWNSPQTRLLTCLCTRESIKDLPLLKIERKMPPDYQIFPWLEITADERKKIIANAENSPWNSLGLNPFVEEDIIEPIGSLGLRYKGEVVGWMVTHRVTPDTIRYTSLFVNENLQTLGRGIDLIIRAINLQRFHDKLKKLQQASFAVGMNNPKMVQFTERRLKPYCSSFRQSFGTLKSFE</sequence>
<gene>
    <name evidence="4" type="ORF">NWP17_13815</name>
</gene>
<evidence type="ECO:0000256" key="2">
    <source>
        <dbReference type="ARBA" id="ARBA00023315"/>
    </source>
</evidence>
<dbReference type="PROSITE" id="PS51186">
    <property type="entry name" value="GNAT"/>
    <property type="match status" value="1"/>
</dbReference>
<dbReference type="PANTHER" id="PTHR43877">
    <property type="entry name" value="AMINOALKYLPHOSPHONATE N-ACETYLTRANSFERASE-RELATED-RELATED"/>
    <property type="match status" value="1"/>
</dbReference>
<dbReference type="GO" id="GO:0016747">
    <property type="term" value="F:acyltransferase activity, transferring groups other than amino-acyl groups"/>
    <property type="evidence" value="ECO:0007669"/>
    <property type="project" value="InterPro"/>
</dbReference>
<proteinExistence type="predicted"/>
<dbReference type="InterPro" id="IPR000182">
    <property type="entry name" value="GNAT_dom"/>
</dbReference>
<evidence type="ECO:0000259" key="3">
    <source>
        <dbReference type="PROSITE" id="PS51186"/>
    </source>
</evidence>
<dbReference type="Gene3D" id="3.40.630.30">
    <property type="match status" value="1"/>
</dbReference>
<dbReference type="Proteomes" id="UP001159387">
    <property type="component" value="Unassembled WGS sequence"/>
</dbReference>
<protein>
    <submittedName>
        <fullName evidence="4">GNAT family N-acetyltransferase</fullName>
    </submittedName>
</protein>
<dbReference type="RefSeq" id="WP_280655472.1">
    <property type="nucleotide sequence ID" value="NZ_JANQDH010000091.1"/>
</dbReference>
<keyword evidence="5" id="KW-1185">Reference proteome</keyword>
<keyword evidence="1" id="KW-0808">Transferase</keyword>
<dbReference type="Pfam" id="PF00583">
    <property type="entry name" value="Acetyltransf_1"/>
    <property type="match status" value="1"/>
</dbReference>
<comment type="caution">
    <text evidence="4">The sequence shown here is derived from an EMBL/GenBank/DDBJ whole genome shotgun (WGS) entry which is preliminary data.</text>
</comment>
<keyword evidence="2" id="KW-0012">Acyltransferase</keyword>
<organism evidence="4 5">
    <name type="scientific">Chrysosporum bergii ANA360D</name>
    <dbReference type="NCBI Taxonomy" id="617107"/>
    <lineage>
        <taxon>Bacteria</taxon>
        <taxon>Bacillati</taxon>
        <taxon>Cyanobacteriota</taxon>
        <taxon>Cyanophyceae</taxon>
        <taxon>Nostocales</taxon>
        <taxon>Nodulariaceae</taxon>
        <taxon>Chrysosporum</taxon>
    </lineage>
</organism>
<accession>A0AA43GUD5</accession>
<dbReference type="InterPro" id="IPR016181">
    <property type="entry name" value="Acyl_CoA_acyltransferase"/>
</dbReference>